<evidence type="ECO:0000256" key="1">
    <source>
        <dbReference type="SAM" id="Phobius"/>
    </source>
</evidence>
<dbReference type="EMBL" id="CALOZG010000010">
    <property type="protein sequence ID" value="CAH4030396.1"/>
    <property type="molecule type" value="Genomic_DNA"/>
</dbReference>
<keyword evidence="1" id="KW-0812">Transmembrane</keyword>
<feature type="transmembrane region" description="Helical" evidence="1">
    <location>
        <begin position="6"/>
        <end position="27"/>
    </location>
</feature>
<reference evidence="2" key="1">
    <citation type="submission" date="2022-05" db="EMBL/GenBank/DDBJ databases">
        <authorList>
            <person name="Okamura Y."/>
        </authorList>
    </citation>
    <scope>NUCLEOTIDE SEQUENCE</scope>
</reference>
<gene>
    <name evidence="2" type="ORF">PIBRA_LOCUS7051</name>
</gene>
<keyword evidence="1" id="KW-0472">Membrane</keyword>
<dbReference type="AlphaFoldDB" id="A0A9P0TH33"/>
<evidence type="ECO:0000313" key="2">
    <source>
        <dbReference type="EMBL" id="CAH4030396.1"/>
    </source>
</evidence>
<keyword evidence="1" id="KW-1133">Transmembrane helix</keyword>
<name>A0A9P0TH33_PIEBR</name>
<organism evidence="2 3">
    <name type="scientific">Pieris brassicae</name>
    <name type="common">White butterfly</name>
    <name type="synonym">Large white butterfly</name>
    <dbReference type="NCBI Taxonomy" id="7116"/>
    <lineage>
        <taxon>Eukaryota</taxon>
        <taxon>Metazoa</taxon>
        <taxon>Ecdysozoa</taxon>
        <taxon>Arthropoda</taxon>
        <taxon>Hexapoda</taxon>
        <taxon>Insecta</taxon>
        <taxon>Pterygota</taxon>
        <taxon>Neoptera</taxon>
        <taxon>Endopterygota</taxon>
        <taxon>Lepidoptera</taxon>
        <taxon>Glossata</taxon>
        <taxon>Ditrysia</taxon>
        <taxon>Papilionoidea</taxon>
        <taxon>Pieridae</taxon>
        <taxon>Pierinae</taxon>
        <taxon>Pieris</taxon>
    </lineage>
</organism>
<sequence length="126" mass="14756">MSAFLAAFICAIVLAIIVIIFIAYCMFCNERHKSERFQFDITDIRRTNIEIAQEHEQKTKEVSGVFVLARKKHREDYSYHKRPDYPEGPVTIIEPRTDKLIEILNDSGSECRRCVEFDDVPYHSEV</sequence>
<proteinExistence type="predicted"/>
<dbReference type="Proteomes" id="UP001152562">
    <property type="component" value="Unassembled WGS sequence"/>
</dbReference>
<evidence type="ECO:0000313" key="3">
    <source>
        <dbReference type="Proteomes" id="UP001152562"/>
    </source>
</evidence>
<comment type="caution">
    <text evidence="2">The sequence shown here is derived from an EMBL/GenBank/DDBJ whole genome shotgun (WGS) entry which is preliminary data.</text>
</comment>
<keyword evidence="3" id="KW-1185">Reference proteome</keyword>
<accession>A0A9P0TH33</accession>
<protein>
    <submittedName>
        <fullName evidence="2">Uncharacterized protein</fullName>
    </submittedName>
</protein>